<dbReference type="SUPFAM" id="SSF54928">
    <property type="entry name" value="RNA-binding domain, RBD"/>
    <property type="match status" value="3"/>
</dbReference>
<comment type="caution">
    <text evidence="5">The sequence shown here is derived from an EMBL/GenBank/DDBJ whole genome shotgun (WGS) entry which is preliminary data.</text>
</comment>
<dbReference type="STRING" id="61424.A0A2T9YGA5"/>
<feature type="compositionally biased region" description="Basic and acidic residues" evidence="3">
    <location>
        <begin position="861"/>
        <end position="871"/>
    </location>
</feature>
<gene>
    <name evidence="5" type="ORF">BB559_004169</name>
</gene>
<dbReference type="InterPro" id="IPR012677">
    <property type="entry name" value="Nucleotide-bd_a/b_plait_sf"/>
</dbReference>
<feature type="region of interest" description="Disordered" evidence="3">
    <location>
        <begin position="1189"/>
        <end position="1215"/>
    </location>
</feature>
<protein>
    <recommendedName>
        <fullName evidence="4">RRM domain-containing protein</fullName>
    </recommendedName>
</protein>
<dbReference type="EMBL" id="MBFT01000422">
    <property type="protein sequence ID" value="PVU91371.1"/>
    <property type="molecule type" value="Genomic_DNA"/>
</dbReference>
<feature type="domain" description="RRM" evidence="4">
    <location>
        <begin position="586"/>
        <end position="659"/>
    </location>
</feature>
<dbReference type="Pfam" id="PF00076">
    <property type="entry name" value="RRM_1"/>
    <property type="match status" value="2"/>
</dbReference>
<name>A0A2T9YGA5_9FUNG</name>
<sequence>MKRSFENTKDSFTTKKSRTARPFERFGAFTSGYEEENNYRNEQRRSKYHVGDESNNGISRTLYFGNLPEGFEIKKLLDQVTEGSLESVKFIESKNCVFLTFVRAKSAQILHNKLASGAKKIYYSSKNQINESGKQKYGVKVGWGKPVSMSKDISIAIEDYRATRAIYLGNLFIIDKQEFPSKDWLTATTSEENETQGFGSIVENPESLNKINEDLEKKNQYDNNQSIVSEIEGSVISSISPIDSDKGIQSDINSTQDIHLDLNENKVNEQIISPSKVNFDKVIASVEGMENQNNVEIAISQKNEFEENTVKDINGEYSSDSEFYEENFDYIEEANEKKGSDIGRDIYFDDEHHTNETSNDLDIIDPDRTENSATRYDNGTDENIKDNAEQTLHSLNEHAKDGDTQLSNVDSQKENIDGIPSSLMTTEAEKSIELVNGVISRITEKELRNIMSEFGEVEYVRTNESKKCVFVYFLSIASAMQCLSKLPKKPQWGYPIRVNYARDRCSKSDSFTNTNMHPGIDFEDNYRSAPAYKFDSGMGGNRVHQGQMRRDQTFDHQRSNIYNSKIDRVLLSNSNDNLLAKGNGNRCVYIGGISSDTTIDEICSFIRGGILQSVKLVLDRRACFVTFVRSQSAERFIELVQSKSISFRNRGVKLGWGSQSGPLPQKIKVAVENGATRAVCISHLPEGSTEDNLKVDFGKFGEIELINLIQGRGLCYIHFTDIMNAIQLVETMRVQTKKKKTEGDGTEQAIESPIDGGIDLQKQNEQTDTEKNKSTKTPLGYESSWFSYGKDRCSLAVKQFGPSNTTRRKSFEGVQDFTYKSGTFEGGRNQQYNRHDDFGYNNQGYDKGKQMRMHNTFRDDYHHYQNDDNRGYNRNYTNSGSTGASYNNYRNISGNQPDHNRQSGSSASSMYGRSYQQQGYSNGSRSRPYNNPNGGVGLRSGGYKDSTPRKQYYDNTPGNLSNQQRQYQDGEHFDQARKTPRKQVGLGGNQRGGYNGIKGRPSGQTPYYNQSRDQENMGYGNHIYQQGFEGSPQGKAEKLSGNKAKGYFSGQQQTPFKQTQPQMQNHTYQRPSPVIPMNSYQQHTQLPIMYPQQVYDSEGRFINPGVAGQHLTEYQKAQQGFYYNQQLQPPVGVPPPSYPKPAAAMISSSYGYPVNQPGTFPGGVSGGAPNVRPGVIPSYPQAGYGTGGQYNASQAQAHQGRVQGNPNVYPNYQQW</sequence>
<evidence type="ECO:0000259" key="4">
    <source>
        <dbReference type="PROSITE" id="PS50102"/>
    </source>
</evidence>
<organism evidence="5 6">
    <name type="scientific">Furculomyces boomerangus</name>
    <dbReference type="NCBI Taxonomy" id="61424"/>
    <lineage>
        <taxon>Eukaryota</taxon>
        <taxon>Fungi</taxon>
        <taxon>Fungi incertae sedis</taxon>
        <taxon>Zoopagomycota</taxon>
        <taxon>Kickxellomycotina</taxon>
        <taxon>Harpellomycetes</taxon>
        <taxon>Harpellales</taxon>
        <taxon>Harpellaceae</taxon>
        <taxon>Furculomyces</taxon>
    </lineage>
</organism>
<reference evidence="5 6" key="1">
    <citation type="journal article" date="2018" name="MBio">
        <title>Comparative Genomics Reveals the Core Gene Toolbox for the Fungus-Insect Symbiosis.</title>
        <authorList>
            <person name="Wang Y."/>
            <person name="Stata M."/>
            <person name="Wang W."/>
            <person name="Stajich J.E."/>
            <person name="White M.M."/>
            <person name="Moncalvo J.M."/>
        </authorList>
    </citation>
    <scope>NUCLEOTIDE SEQUENCE [LARGE SCALE GENOMIC DNA]</scope>
    <source>
        <strain evidence="5 6">AUS-77-4</strain>
    </source>
</reference>
<feature type="compositionally biased region" description="Gly residues" evidence="3">
    <location>
        <begin position="985"/>
        <end position="996"/>
    </location>
</feature>
<evidence type="ECO:0000256" key="1">
    <source>
        <dbReference type="ARBA" id="ARBA00022884"/>
    </source>
</evidence>
<feature type="compositionally biased region" description="Low complexity" evidence="3">
    <location>
        <begin position="902"/>
        <end position="916"/>
    </location>
</feature>
<dbReference type="InterPro" id="IPR039171">
    <property type="entry name" value="Cwc2/Slt11"/>
</dbReference>
<feature type="compositionally biased region" description="Polar residues" evidence="3">
    <location>
        <begin position="872"/>
        <end position="897"/>
    </location>
</feature>
<feature type="compositionally biased region" description="Polar residues" evidence="3">
    <location>
        <begin position="1002"/>
        <end position="1011"/>
    </location>
</feature>
<feature type="region of interest" description="Disordered" evidence="3">
    <location>
        <begin position="353"/>
        <end position="383"/>
    </location>
</feature>
<feature type="compositionally biased region" description="Polar residues" evidence="3">
    <location>
        <begin position="953"/>
        <end position="967"/>
    </location>
</feature>
<feature type="compositionally biased region" description="Basic and acidic residues" evidence="3">
    <location>
        <begin position="968"/>
        <end position="977"/>
    </location>
</feature>
<feature type="region of interest" description="Disordered" evidence="3">
    <location>
        <begin position="738"/>
        <end position="776"/>
    </location>
</feature>
<feature type="region of interest" description="Disordered" evidence="3">
    <location>
        <begin position="861"/>
        <end position="1041"/>
    </location>
</feature>
<evidence type="ECO:0000256" key="3">
    <source>
        <dbReference type="SAM" id="MobiDB-lite"/>
    </source>
</evidence>
<keyword evidence="1 2" id="KW-0694">RNA-binding</keyword>
<feature type="domain" description="RRM" evidence="4">
    <location>
        <begin position="431"/>
        <end position="503"/>
    </location>
</feature>
<feature type="domain" description="RRM" evidence="4">
    <location>
        <begin position="677"/>
        <end position="739"/>
    </location>
</feature>
<dbReference type="GO" id="GO:0000398">
    <property type="term" value="P:mRNA splicing, via spliceosome"/>
    <property type="evidence" value="ECO:0007669"/>
    <property type="project" value="TreeGrafter"/>
</dbReference>
<keyword evidence="6" id="KW-1185">Reference proteome</keyword>
<dbReference type="SMART" id="SM00360">
    <property type="entry name" value="RRM"/>
    <property type="match status" value="4"/>
</dbReference>
<evidence type="ECO:0000313" key="6">
    <source>
        <dbReference type="Proteomes" id="UP000245699"/>
    </source>
</evidence>
<accession>A0A2T9YGA5</accession>
<dbReference type="GO" id="GO:0010494">
    <property type="term" value="C:cytoplasmic stress granule"/>
    <property type="evidence" value="ECO:0007669"/>
    <property type="project" value="TreeGrafter"/>
</dbReference>
<dbReference type="InterPro" id="IPR035979">
    <property type="entry name" value="RBD_domain_sf"/>
</dbReference>
<proteinExistence type="predicted"/>
<dbReference type="PROSITE" id="PS50102">
    <property type="entry name" value="RRM"/>
    <property type="match status" value="3"/>
</dbReference>
<dbReference type="PANTHER" id="PTHR14089:SF8">
    <property type="entry name" value="RNA-BINDING PROTEIN MRN1"/>
    <property type="match status" value="1"/>
</dbReference>
<dbReference type="InterPro" id="IPR000504">
    <property type="entry name" value="RRM_dom"/>
</dbReference>
<dbReference type="OrthoDB" id="6407164at2759"/>
<feature type="compositionally biased region" description="Polar residues" evidence="3">
    <location>
        <begin position="917"/>
        <end position="933"/>
    </location>
</feature>
<dbReference type="GO" id="GO:0003729">
    <property type="term" value="F:mRNA binding"/>
    <property type="evidence" value="ECO:0007669"/>
    <property type="project" value="TreeGrafter"/>
</dbReference>
<dbReference type="Proteomes" id="UP000245699">
    <property type="component" value="Unassembled WGS sequence"/>
</dbReference>
<dbReference type="AlphaFoldDB" id="A0A2T9YGA5"/>
<evidence type="ECO:0000256" key="2">
    <source>
        <dbReference type="PROSITE-ProRule" id="PRU00176"/>
    </source>
</evidence>
<dbReference type="PANTHER" id="PTHR14089">
    <property type="entry name" value="PRE-MRNA-SPLICING FACTOR RBM22"/>
    <property type="match status" value="1"/>
</dbReference>
<dbReference type="Gene3D" id="3.30.70.330">
    <property type="match status" value="4"/>
</dbReference>
<evidence type="ECO:0000313" key="5">
    <source>
        <dbReference type="EMBL" id="PVU91371.1"/>
    </source>
</evidence>